<dbReference type="Gene3D" id="1.10.132.90">
    <property type="match status" value="1"/>
</dbReference>
<gene>
    <name evidence="2" type="ORF">NEMVEDRAFT_v1g226061</name>
</gene>
<dbReference type="AlphaFoldDB" id="A8DWP8"/>
<keyword evidence="3" id="KW-1185">Reference proteome</keyword>
<dbReference type="InterPro" id="IPR041651">
    <property type="entry name" value="DUF5610"/>
</dbReference>
<evidence type="ECO:0000259" key="1">
    <source>
        <dbReference type="Pfam" id="PF18433"/>
    </source>
</evidence>
<proteinExistence type="predicted"/>
<accession>A8DWP8</accession>
<dbReference type="EMBL" id="DS480011">
    <property type="protein sequence ID" value="EDO25362.1"/>
    <property type="molecule type" value="Genomic_DNA"/>
</dbReference>
<dbReference type="Proteomes" id="UP000001593">
    <property type="component" value="Unassembled WGS sequence"/>
</dbReference>
<dbReference type="Pfam" id="PF18433">
    <property type="entry name" value="DUF5610"/>
    <property type="match status" value="1"/>
</dbReference>
<evidence type="ECO:0000313" key="3">
    <source>
        <dbReference type="Proteomes" id="UP000001593"/>
    </source>
</evidence>
<feature type="domain" description="DUF5610" evidence="1">
    <location>
        <begin position="4"/>
        <end position="116"/>
    </location>
</feature>
<evidence type="ECO:0000313" key="2">
    <source>
        <dbReference type="EMBL" id="EDO25362.1"/>
    </source>
</evidence>
<protein>
    <recommendedName>
        <fullName evidence="1">DUF5610 domain-containing protein</fullName>
    </recommendedName>
</protein>
<organism evidence="2 3">
    <name type="scientific">Nematostella vectensis</name>
    <name type="common">Starlet sea anemone</name>
    <dbReference type="NCBI Taxonomy" id="45351"/>
    <lineage>
        <taxon>Eukaryota</taxon>
        <taxon>Metazoa</taxon>
        <taxon>Cnidaria</taxon>
        <taxon>Anthozoa</taxon>
        <taxon>Hexacorallia</taxon>
        <taxon>Actiniaria</taxon>
        <taxon>Edwardsiidae</taxon>
        <taxon>Nematostella</taxon>
    </lineage>
</organism>
<name>A8DWP8_NEMVE</name>
<dbReference type="HOGENOM" id="CLU_729131_0_0_1"/>
<reference evidence="2 3" key="1">
    <citation type="journal article" date="2007" name="Science">
        <title>Sea anemone genome reveals ancestral eumetazoan gene repertoire and genomic organization.</title>
        <authorList>
            <person name="Putnam N.H."/>
            <person name="Srivastava M."/>
            <person name="Hellsten U."/>
            <person name="Dirks B."/>
            <person name="Chapman J."/>
            <person name="Salamov A."/>
            <person name="Terry A."/>
            <person name="Shapiro H."/>
            <person name="Lindquist E."/>
            <person name="Kapitonov V.V."/>
            <person name="Jurka J."/>
            <person name="Genikhovich G."/>
            <person name="Grigoriev I.V."/>
            <person name="Lucas S.M."/>
            <person name="Steele R.E."/>
            <person name="Finnerty J.R."/>
            <person name="Technau U."/>
            <person name="Martindale M.Q."/>
            <person name="Rokhsar D.S."/>
        </authorList>
    </citation>
    <scope>NUCLEOTIDE SEQUENCE [LARGE SCALE GENOMIC DNA]</scope>
    <source>
        <strain evidence="3">CH2 X CH6</strain>
    </source>
</reference>
<sequence>MRVMSVVQERMYHQMQVKYSTEGTSEKASVSAGNDFSPEAVSKRIVGFVGNYMERLKESGEDDERLKDVLNTARESVAKGLEDAKEKLTALNWLNEGVTSQIDATEERIFSGLDELEKRFFSDGDEPQQTTPSNEVAVAGAAMVSQTEYAASSSSAIQIQTRDGDVVNLNMASLQSYQRGAYAEMQQGSDGSAFRAGYYESSRSEFAFEFSLDGELDESEVEAINQLVADLADVADEFFSGDMAAAFEQGMKLGYNTDELAGFAMNLQYSQSYRSSQMASAYGQGQANGPGRSVIQPLRDYNDSLENAVQKVEEQFSNARDMVADTMKKIMEMRAEQERIQSRLAELFD</sequence>
<dbReference type="InParanoid" id="A8DWP8"/>